<gene>
    <name evidence="2" type="ORF">H6G24_02360</name>
</gene>
<dbReference type="RefSeq" id="WP_190546693.1">
    <property type="nucleotide sequence ID" value="NZ_CAWPNO010000062.1"/>
</dbReference>
<feature type="signal peptide" evidence="1">
    <location>
        <begin position="1"/>
        <end position="23"/>
    </location>
</feature>
<name>A0ABR8A3K1_9CYAN</name>
<dbReference type="InterPro" id="IPR013424">
    <property type="entry name" value="Ice-binding_C"/>
</dbReference>
<organism evidence="2 3">
    <name type="scientific">Calothrix parietina FACHB-288</name>
    <dbReference type="NCBI Taxonomy" id="2692896"/>
    <lineage>
        <taxon>Bacteria</taxon>
        <taxon>Bacillati</taxon>
        <taxon>Cyanobacteriota</taxon>
        <taxon>Cyanophyceae</taxon>
        <taxon>Nostocales</taxon>
        <taxon>Calotrichaceae</taxon>
        <taxon>Calothrix</taxon>
    </lineage>
</organism>
<reference evidence="2 3" key="1">
    <citation type="journal article" date="2020" name="ISME J.">
        <title>Comparative genomics reveals insights into cyanobacterial evolution and habitat adaptation.</title>
        <authorList>
            <person name="Chen M.Y."/>
            <person name="Teng W.K."/>
            <person name="Zhao L."/>
            <person name="Hu C.X."/>
            <person name="Zhou Y.K."/>
            <person name="Han B.P."/>
            <person name="Song L.R."/>
            <person name="Shu W.S."/>
        </authorList>
    </citation>
    <scope>NUCLEOTIDE SEQUENCE [LARGE SCALE GENOMIC DNA]</scope>
    <source>
        <strain evidence="2 3">FACHB-288</strain>
    </source>
</reference>
<protein>
    <submittedName>
        <fullName evidence="2">PEP-CTERM sorting domain-containing protein</fullName>
    </submittedName>
</protein>
<evidence type="ECO:0000256" key="1">
    <source>
        <dbReference type="SAM" id="SignalP"/>
    </source>
</evidence>
<keyword evidence="1" id="KW-0732">Signal</keyword>
<dbReference type="NCBIfam" id="TIGR04155">
    <property type="entry name" value="cyano_PEP"/>
    <property type="match status" value="1"/>
</dbReference>
<comment type="caution">
    <text evidence="2">The sequence shown here is derived from an EMBL/GenBank/DDBJ whole genome shotgun (WGS) entry which is preliminary data.</text>
</comment>
<dbReference type="Proteomes" id="UP000658514">
    <property type="component" value="Unassembled WGS sequence"/>
</dbReference>
<sequence length="177" mass="18225">MKLTKHVSVAAASLALTVAAVNAKPAEAASIKFLGQEAGNLNKYNYGVFADSPNEKLGGLSSLTLSQLSGVTEVNAPPAFAVVQNTIDTVFLLIGSSQTASANKEFTNLRFSVLSSFTKPGPVRFAVVNSINASGIVNGDTTGPVNVPEPMTVGGSLLAVGFAAWMKRKKAELAAKA</sequence>
<evidence type="ECO:0000313" key="2">
    <source>
        <dbReference type="EMBL" id="MBD2194338.1"/>
    </source>
</evidence>
<feature type="chain" id="PRO_5047209731" evidence="1">
    <location>
        <begin position="24"/>
        <end position="177"/>
    </location>
</feature>
<evidence type="ECO:0000313" key="3">
    <source>
        <dbReference type="Proteomes" id="UP000658514"/>
    </source>
</evidence>
<dbReference type="InterPro" id="IPR026374">
    <property type="entry name" value="Cyano_PEP"/>
</dbReference>
<keyword evidence="3" id="KW-1185">Reference proteome</keyword>
<dbReference type="NCBIfam" id="TIGR02595">
    <property type="entry name" value="PEP_CTERM"/>
    <property type="match status" value="1"/>
</dbReference>
<accession>A0ABR8A3K1</accession>
<dbReference type="EMBL" id="JACJQH010000003">
    <property type="protein sequence ID" value="MBD2194338.1"/>
    <property type="molecule type" value="Genomic_DNA"/>
</dbReference>
<proteinExistence type="predicted"/>